<feature type="compositionally biased region" description="Polar residues" evidence="1">
    <location>
        <begin position="326"/>
        <end position="335"/>
    </location>
</feature>
<evidence type="ECO:0000313" key="5">
    <source>
        <dbReference type="WBParaSite" id="SBAD_0000883101-mRNA-1"/>
    </source>
</evidence>
<feature type="region of interest" description="Disordered" evidence="1">
    <location>
        <begin position="439"/>
        <end position="468"/>
    </location>
</feature>
<dbReference type="OrthoDB" id="342264at2759"/>
<feature type="compositionally biased region" description="Low complexity" evidence="1">
    <location>
        <begin position="367"/>
        <end position="395"/>
    </location>
</feature>
<dbReference type="InterPro" id="IPR036420">
    <property type="entry name" value="BRCT_dom_sf"/>
</dbReference>
<dbReference type="Pfam" id="PF00533">
    <property type="entry name" value="BRCT"/>
    <property type="match status" value="1"/>
</dbReference>
<dbReference type="AlphaFoldDB" id="A0A183IY22"/>
<dbReference type="PROSITE" id="PS50172">
    <property type="entry name" value="BRCT"/>
    <property type="match status" value="1"/>
</dbReference>
<sequence length="784" mass="87833">MCFCPSQVDVNTADVLWALITTSGGECERVITERTTHLICPTTSGEKYRFAAVHERIKIVLPEWVFDCAKRNELVDEANYHPKDLLEPLSEEKDSGAAQAIQNLAATLKLEAQQLVERNQQNHYTMNQFSGNFAQAKANTIQEPSSPLVPLDPSRFRELVEKQQVATHQMQQSMMLPMQQQSQASVSQQHPRTMNTVRNSGMESYVVMDSQSMAPQHFQQKVVPQYSPQMQSQQRFWFPSSPQVYTQRTQQQIQVQQQQIQVQQQMVQSQSQPQHSPAYGTLVRMPQTGQVQNQRVTMISTPSQSMSNDGSLSSPSACPSPLGSPNQPMTPQQQQHMFSSAAVAQQQSPGVYCHQVPVQFHQQPMMQQQQQQYASQQQHLPQSKAYQQATSAQPPHHAPHHVQNFRNNSQPRQNIMLSSVPTASRPMQSPSQGQRMVMLPSRYSPSGQNNGSYPSPVGSAQQSQQNKGTAVFAMNSQMQQSQVCAQQQQQQPPPQMQNYEFQQMNSNMSQNSESPHYHGNSSQNNQQNAFLASSMSPSPMAQQRSNSQTVPARYVNVTHGMTTHITAQSQQQPPPQSSYGGAKGLPPPSYGRVTYQPQAQRFTHQSPGCSVQLTQPRQTIRQQSVHRPQKLLQQQQQQQHNSGFESLPQAYRAAPVVQQQKQQQAGGGRGVQTFAIGRGNGSAGVFSAIQQQVTLQEQASDVQKIKFYGHDPNLNVPSDYCLVGCVFLIVDYDRTLDQKEVSEWRIVIAQHGGDVETLYSNKCTHIVCESLRHPVVQQVKLWSS</sequence>
<dbReference type="WBParaSite" id="SBAD_0000883101-mRNA-1">
    <property type="protein sequence ID" value="SBAD_0000883101-mRNA-1"/>
    <property type="gene ID" value="SBAD_0000883101"/>
</dbReference>
<evidence type="ECO:0000256" key="1">
    <source>
        <dbReference type="SAM" id="MobiDB-lite"/>
    </source>
</evidence>
<feature type="compositionally biased region" description="Polar residues" evidence="1">
    <location>
        <begin position="443"/>
        <end position="468"/>
    </location>
</feature>
<dbReference type="InterPro" id="IPR001357">
    <property type="entry name" value="BRCT_dom"/>
</dbReference>
<reference evidence="3 4" key="2">
    <citation type="submission" date="2018-11" db="EMBL/GenBank/DDBJ databases">
        <authorList>
            <consortium name="Pathogen Informatics"/>
        </authorList>
    </citation>
    <scope>NUCLEOTIDE SEQUENCE [LARGE SCALE GENOMIC DNA]</scope>
</reference>
<dbReference type="SMART" id="SM00292">
    <property type="entry name" value="BRCT"/>
    <property type="match status" value="1"/>
</dbReference>
<dbReference type="Gene3D" id="3.40.50.10190">
    <property type="entry name" value="BRCT domain"/>
    <property type="match status" value="2"/>
</dbReference>
<organism evidence="5">
    <name type="scientific">Soboliphyme baturini</name>
    <dbReference type="NCBI Taxonomy" id="241478"/>
    <lineage>
        <taxon>Eukaryota</taxon>
        <taxon>Metazoa</taxon>
        <taxon>Ecdysozoa</taxon>
        <taxon>Nematoda</taxon>
        <taxon>Enoplea</taxon>
        <taxon>Dorylaimia</taxon>
        <taxon>Dioctophymatida</taxon>
        <taxon>Dioctophymatoidea</taxon>
        <taxon>Soboliphymatidae</taxon>
        <taxon>Soboliphyme</taxon>
    </lineage>
</organism>
<dbReference type="CDD" id="cd17711">
    <property type="entry name" value="BRCT_PAXIP1_rpt3"/>
    <property type="match status" value="1"/>
</dbReference>
<feature type="region of interest" description="Disordered" evidence="1">
    <location>
        <begin position="566"/>
        <end position="644"/>
    </location>
</feature>
<dbReference type="Pfam" id="PF12738">
    <property type="entry name" value="PTCB-BRCT"/>
    <property type="match status" value="1"/>
</dbReference>
<proteinExistence type="predicted"/>
<gene>
    <name evidence="3" type="ORF">SBAD_LOCUS8520</name>
</gene>
<feature type="region of interest" description="Disordered" evidence="1">
    <location>
        <begin position="301"/>
        <end position="335"/>
    </location>
</feature>
<dbReference type="Proteomes" id="UP000270296">
    <property type="component" value="Unassembled WGS sequence"/>
</dbReference>
<keyword evidence="4" id="KW-1185">Reference proteome</keyword>
<accession>A0A183IY22</accession>
<feature type="region of interest" description="Disordered" evidence="1">
    <location>
        <begin position="367"/>
        <end position="410"/>
    </location>
</feature>
<dbReference type="EMBL" id="UZAM01011680">
    <property type="protein sequence ID" value="VDP17604.1"/>
    <property type="molecule type" value="Genomic_DNA"/>
</dbReference>
<dbReference type="SUPFAM" id="SSF52113">
    <property type="entry name" value="BRCT domain"/>
    <property type="match status" value="2"/>
</dbReference>
<name>A0A183IY22_9BILA</name>
<evidence type="ECO:0000313" key="4">
    <source>
        <dbReference type="Proteomes" id="UP000270296"/>
    </source>
</evidence>
<reference evidence="5" key="1">
    <citation type="submission" date="2016-06" db="UniProtKB">
        <authorList>
            <consortium name="WormBaseParasite"/>
        </authorList>
    </citation>
    <scope>IDENTIFICATION</scope>
</reference>
<dbReference type="CDD" id="cd17710">
    <property type="entry name" value="BRCT_PAXIP1_rpt2"/>
    <property type="match status" value="1"/>
</dbReference>
<evidence type="ECO:0000259" key="2">
    <source>
        <dbReference type="PROSITE" id="PS50172"/>
    </source>
</evidence>
<evidence type="ECO:0000313" key="3">
    <source>
        <dbReference type="EMBL" id="VDP17604.1"/>
    </source>
</evidence>
<protein>
    <submittedName>
        <fullName evidence="5">PAX-interacting protein 1</fullName>
    </submittedName>
</protein>
<feature type="domain" description="BRCT" evidence="2">
    <location>
        <begin position="19"/>
        <end position="82"/>
    </location>
</feature>
<feature type="compositionally biased region" description="Polar residues" evidence="1">
    <location>
        <begin position="595"/>
        <end position="626"/>
    </location>
</feature>
<feature type="compositionally biased region" description="Low complexity" evidence="1">
    <location>
        <begin position="310"/>
        <end position="325"/>
    </location>
</feature>